<feature type="region of interest" description="Disordered" evidence="1">
    <location>
        <begin position="143"/>
        <end position="170"/>
    </location>
</feature>
<accession>A0ABP7HTH7</accession>
<proteinExistence type="predicted"/>
<comment type="caution">
    <text evidence="2">The sequence shown here is derived from an EMBL/GenBank/DDBJ whole genome shotgun (WGS) entry which is preliminary data.</text>
</comment>
<evidence type="ECO:0000313" key="2">
    <source>
        <dbReference type="EMBL" id="GAA3797775.1"/>
    </source>
</evidence>
<dbReference type="Proteomes" id="UP001501009">
    <property type="component" value="Unassembled WGS sequence"/>
</dbReference>
<evidence type="ECO:0000256" key="1">
    <source>
        <dbReference type="SAM" id="MobiDB-lite"/>
    </source>
</evidence>
<protein>
    <submittedName>
        <fullName evidence="2">Uncharacterized protein</fullName>
    </submittedName>
</protein>
<organism evidence="2 3">
    <name type="scientific">Streptomyces coacervatus</name>
    <dbReference type="NCBI Taxonomy" id="647381"/>
    <lineage>
        <taxon>Bacteria</taxon>
        <taxon>Bacillati</taxon>
        <taxon>Actinomycetota</taxon>
        <taxon>Actinomycetes</taxon>
        <taxon>Kitasatosporales</taxon>
        <taxon>Streptomycetaceae</taxon>
        <taxon>Streptomyces</taxon>
    </lineage>
</organism>
<name>A0ABP7HTH7_9ACTN</name>
<sequence length="368" mass="39869">MVSGRPQLLMGPARKHEEENAPMRQRTTCPATPRAWTVELRSHPGGLVLVCRQCPHAGGQVTAASARSAALTHLARHARSDLVPPHLRICQCHERGCRWHPRHRGCDGPIRLLLACERGGRVWRLTDACGTCAAATAQAAVVPDTAPARTPPQPPTARRRKRHPQGPGAQTRVREMLSYLAAALPTGASPAARLLALQCALRMNATMHVRLPQGVLRSLRLNSPGPWHELERARWLRTAPGCTAGEAVAELLDITVLGQAPARPDRVQAADWALRASSPSGAGTIGPLLQLAVVYLAAHTDPETGRGLTELDQMARACGTHPTQLPDMLDRLARTGLVRSWQLCPDSGDLHWTCRWLDPQAARLAVAR</sequence>
<gene>
    <name evidence="2" type="ORF">GCM10022403_034530</name>
</gene>
<keyword evidence="3" id="KW-1185">Reference proteome</keyword>
<dbReference type="EMBL" id="BAABDE010000016">
    <property type="protein sequence ID" value="GAA3797775.1"/>
    <property type="molecule type" value="Genomic_DNA"/>
</dbReference>
<evidence type="ECO:0000313" key="3">
    <source>
        <dbReference type="Proteomes" id="UP001501009"/>
    </source>
</evidence>
<feature type="region of interest" description="Disordered" evidence="1">
    <location>
        <begin position="1"/>
        <end position="27"/>
    </location>
</feature>
<reference evidence="3" key="1">
    <citation type="journal article" date="2019" name="Int. J. Syst. Evol. Microbiol.">
        <title>The Global Catalogue of Microorganisms (GCM) 10K type strain sequencing project: providing services to taxonomists for standard genome sequencing and annotation.</title>
        <authorList>
            <consortium name="The Broad Institute Genomics Platform"/>
            <consortium name="The Broad Institute Genome Sequencing Center for Infectious Disease"/>
            <person name="Wu L."/>
            <person name="Ma J."/>
        </authorList>
    </citation>
    <scope>NUCLEOTIDE SEQUENCE [LARGE SCALE GENOMIC DNA]</scope>
    <source>
        <strain evidence="3">JCM 17138</strain>
    </source>
</reference>